<dbReference type="GO" id="GO:0005739">
    <property type="term" value="C:mitochondrion"/>
    <property type="evidence" value="ECO:0007669"/>
    <property type="project" value="UniProtKB-SubCell"/>
</dbReference>
<proteinExistence type="inferred from homology"/>
<evidence type="ECO:0000313" key="7">
    <source>
        <dbReference type="EMBL" id="KAJ2904900.1"/>
    </source>
</evidence>
<evidence type="ECO:0000256" key="5">
    <source>
        <dbReference type="ARBA" id="ARBA00023002"/>
    </source>
</evidence>
<dbReference type="InterPro" id="IPR036249">
    <property type="entry name" value="Thioredoxin-like_sf"/>
</dbReference>
<evidence type="ECO:0000256" key="3">
    <source>
        <dbReference type="ARBA" id="ARBA00009734"/>
    </source>
</evidence>
<dbReference type="AlphaFoldDB" id="A0AAD5RW05"/>
<sequence>MFMRKTLDVVTLFHKATSPGSLKVLATLKDAAAKATANTGVRDQFKLDVTESPPTLDQLQCIIEYMKQPKPESAVIRGANNTEEAFKKFKETPNSFQRPVVVDWTGGRAIASEDESEILKMLAASKKQ</sequence>
<name>A0AAD5RW05_9PEZI</name>
<dbReference type="PANTHER" id="PTHR28071">
    <property type="entry name" value="REDOX PROTEIN FMP46, MITOCHONDRIAL-RELATED"/>
    <property type="match status" value="1"/>
</dbReference>
<organism evidence="7 8">
    <name type="scientific">Zalerion maritima</name>
    <dbReference type="NCBI Taxonomy" id="339359"/>
    <lineage>
        <taxon>Eukaryota</taxon>
        <taxon>Fungi</taxon>
        <taxon>Dikarya</taxon>
        <taxon>Ascomycota</taxon>
        <taxon>Pezizomycotina</taxon>
        <taxon>Sordariomycetes</taxon>
        <taxon>Lulworthiomycetidae</taxon>
        <taxon>Lulworthiales</taxon>
        <taxon>Lulworthiaceae</taxon>
        <taxon>Zalerion</taxon>
    </lineage>
</organism>
<keyword evidence="5" id="KW-0560">Oxidoreductase</keyword>
<evidence type="ECO:0000313" key="8">
    <source>
        <dbReference type="Proteomes" id="UP001201980"/>
    </source>
</evidence>
<reference evidence="7" key="1">
    <citation type="submission" date="2022-07" db="EMBL/GenBank/DDBJ databases">
        <title>Draft genome sequence of Zalerion maritima ATCC 34329, a (micro)plastics degrading marine fungus.</title>
        <authorList>
            <person name="Paco A."/>
            <person name="Goncalves M.F.M."/>
            <person name="Rocha-Santos T.A.P."/>
            <person name="Alves A."/>
        </authorList>
    </citation>
    <scope>NUCLEOTIDE SEQUENCE</scope>
    <source>
        <strain evidence="7">ATCC 34329</strain>
    </source>
</reference>
<comment type="similarity">
    <text evidence="3">Belongs to the FMP46 family.</text>
</comment>
<dbReference type="PANTHER" id="PTHR28071:SF1">
    <property type="entry name" value="REDOX PROTEIN FMP46, MITOCHONDRIAL-RELATED"/>
    <property type="match status" value="1"/>
</dbReference>
<evidence type="ECO:0000256" key="6">
    <source>
        <dbReference type="ARBA" id="ARBA00023128"/>
    </source>
</evidence>
<gene>
    <name evidence="7" type="ORF">MKZ38_006941</name>
</gene>
<comment type="caution">
    <text evidence="7">The sequence shown here is derived from an EMBL/GenBank/DDBJ whole genome shotgun (WGS) entry which is preliminary data.</text>
</comment>
<dbReference type="Pfam" id="PF07955">
    <property type="entry name" value="DUF1687"/>
    <property type="match status" value="1"/>
</dbReference>
<dbReference type="Gene3D" id="3.40.30.10">
    <property type="entry name" value="Glutaredoxin"/>
    <property type="match status" value="1"/>
</dbReference>
<keyword evidence="6" id="KW-0496">Mitochondrion</keyword>
<dbReference type="SUPFAM" id="SSF52833">
    <property type="entry name" value="Thioredoxin-like"/>
    <property type="match status" value="1"/>
</dbReference>
<dbReference type="InterPro" id="IPR012882">
    <property type="entry name" value="Fmp46"/>
</dbReference>
<evidence type="ECO:0000256" key="1">
    <source>
        <dbReference type="ARBA" id="ARBA00002963"/>
    </source>
</evidence>
<accession>A0AAD5RW05</accession>
<protein>
    <submittedName>
        <fullName evidence="7">Uncharacterized protein</fullName>
    </submittedName>
</protein>
<keyword evidence="4" id="KW-0809">Transit peptide</keyword>
<evidence type="ECO:0000256" key="4">
    <source>
        <dbReference type="ARBA" id="ARBA00022946"/>
    </source>
</evidence>
<keyword evidence="8" id="KW-1185">Reference proteome</keyword>
<dbReference type="Proteomes" id="UP001201980">
    <property type="component" value="Unassembled WGS sequence"/>
</dbReference>
<comment type="function">
    <text evidence="1">Putative mitochondrial redox protein which could be involved in the reduction of small toxic molecules.</text>
</comment>
<evidence type="ECO:0000256" key="2">
    <source>
        <dbReference type="ARBA" id="ARBA00004173"/>
    </source>
</evidence>
<dbReference type="EMBL" id="JAKWBI020000042">
    <property type="protein sequence ID" value="KAJ2904900.1"/>
    <property type="molecule type" value="Genomic_DNA"/>
</dbReference>
<comment type="subcellular location">
    <subcellularLocation>
        <location evidence="2">Mitochondrion</location>
    </subcellularLocation>
</comment>
<dbReference type="GO" id="GO:0016491">
    <property type="term" value="F:oxidoreductase activity"/>
    <property type="evidence" value="ECO:0007669"/>
    <property type="project" value="UniProtKB-KW"/>
</dbReference>